<proteinExistence type="predicted"/>
<dbReference type="EMBL" id="ML121527">
    <property type="protein sequence ID" value="RPB29675.1"/>
    <property type="molecule type" value="Genomic_DNA"/>
</dbReference>
<organism evidence="1 2">
    <name type="scientific">Terfezia boudieri ATCC MYA-4762</name>
    <dbReference type="NCBI Taxonomy" id="1051890"/>
    <lineage>
        <taxon>Eukaryota</taxon>
        <taxon>Fungi</taxon>
        <taxon>Dikarya</taxon>
        <taxon>Ascomycota</taxon>
        <taxon>Pezizomycotina</taxon>
        <taxon>Pezizomycetes</taxon>
        <taxon>Pezizales</taxon>
        <taxon>Pezizaceae</taxon>
        <taxon>Terfezia</taxon>
    </lineage>
</organism>
<dbReference type="AlphaFoldDB" id="A0A3N4MPW9"/>
<dbReference type="STRING" id="1051890.A0A3N4MPW9"/>
<dbReference type="OrthoDB" id="5414341at2759"/>
<evidence type="ECO:0008006" key="3">
    <source>
        <dbReference type="Google" id="ProtNLM"/>
    </source>
</evidence>
<accession>A0A3N4MPW9</accession>
<name>A0A3N4MPW9_9PEZI</name>
<reference evidence="1 2" key="1">
    <citation type="journal article" date="2018" name="Nat. Ecol. Evol.">
        <title>Pezizomycetes genomes reveal the molecular basis of ectomycorrhizal truffle lifestyle.</title>
        <authorList>
            <person name="Murat C."/>
            <person name="Payen T."/>
            <person name="Noel B."/>
            <person name="Kuo A."/>
            <person name="Morin E."/>
            <person name="Chen J."/>
            <person name="Kohler A."/>
            <person name="Krizsan K."/>
            <person name="Balestrini R."/>
            <person name="Da Silva C."/>
            <person name="Montanini B."/>
            <person name="Hainaut M."/>
            <person name="Levati E."/>
            <person name="Barry K.W."/>
            <person name="Belfiori B."/>
            <person name="Cichocki N."/>
            <person name="Clum A."/>
            <person name="Dockter R.B."/>
            <person name="Fauchery L."/>
            <person name="Guy J."/>
            <person name="Iotti M."/>
            <person name="Le Tacon F."/>
            <person name="Lindquist E.A."/>
            <person name="Lipzen A."/>
            <person name="Malagnac F."/>
            <person name="Mello A."/>
            <person name="Molinier V."/>
            <person name="Miyauchi S."/>
            <person name="Poulain J."/>
            <person name="Riccioni C."/>
            <person name="Rubini A."/>
            <person name="Sitrit Y."/>
            <person name="Splivallo R."/>
            <person name="Traeger S."/>
            <person name="Wang M."/>
            <person name="Zifcakova L."/>
            <person name="Wipf D."/>
            <person name="Zambonelli A."/>
            <person name="Paolocci F."/>
            <person name="Nowrousian M."/>
            <person name="Ottonello S."/>
            <person name="Baldrian P."/>
            <person name="Spatafora J.W."/>
            <person name="Henrissat B."/>
            <person name="Nagy L.G."/>
            <person name="Aury J.M."/>
            <person name="Wincker P."/>
            <person name="Grigoriev I.V."/>
            <person name="Bonfante P."/>
            <person name="Martin F.M."/>
        </authorList>
    </citation>
    <scope>NUCLEOTIDE SEQUENCE [LARGE SCALE GENOMIC DNA]</scope>
    <source>
        <strain evidence="1 2">ATCC MYA-4762</strain>
    </source>
</reference>
<evidence type="ECO:0000313" key="1">
    <source>
        <dbReference type="EMBL" id="RPB29675.1"/>
    </source>
</evidence>
<gene>
    <name evidence="1" type="ORF">L211DRAFT_800135</name>
</gene>
<evidence type="ECO:0000313" key="2">
    <source>
        <dbReference type="Proteomes" id="UP000267821"/>
    </source>
</evidence>
<sequence length="208" mass="23318">MQHITMQHITIQHIQNKDSTAMAALDSRSVLVSPCPLSGKNKWKPHASLSAEAAAVVRKAVDNIVELHYEEPRDEEQYAWTNSILDRLQDYALTQGFAVVTLSGSHQKGRMRFGCIHHGKPRDTRKLDKAEAENAIERKRETTTQAKGCPWAVTAVLRTNGETGIQLWTLSVSTLVHTHSLAPDPMIYMQHKHRNPDYNQAIGEAALH</sequence>
<dbReference type="Proteomes" id="UP000267821">
    <property type="component" value="Unassembled WGS sequence"/>
</dbReference>
<keyword evidence="2" id="KW-1185">Reference proteome</keyword>
<dbReference type="InParanoid" id="A0A3N4MPW9"/>
<protein>
    <recommendedName>
        <fullName evidence="3">FAR1 domain-containing protein</fullName>
    </recommendedName>
</protein>